<evidence type="ECO:0000313" key="3">
    <source>
        <dbReference type="Proteomes" id="UP000233140"/>
    </source>
</evidence>
<keyword evidence="3" id="KW-1185">Reference proteome</keyword>
<accession>A0A2K6A9A4</accession>
<evidence type="ECO:0000256" key="1">
    <source>
        <dbReference type="SAM" id="MobiDB-lite"/>
    </source>
</evidence>
<organism evidence="2 3">
    <name type="scientific">Mandrillus leucophaeus</name>
    <name type="common">Drill</name>
    <name type="synonym">Papio leucophaeus</name>
    <dbReference type="NCBI Taxonomy" id="9568"/>
    <lineage>
        <taxon>Eukaryota</taxon>
        <taxon>Metazoa</taxon>
        <taxon>Chordata</taxon>
        <taxon>Craniata</taxon>
        <taxon>Vertebrata</taxon>
        <taxon>Euteleostomi</taxon>
        <taxon>Mammalia</taxon>
        <taxon>Eutheria</taxon>
        <taxon>Euarchontoglires</taxon>
        <taxon>Primates</taxon>
        <taxon>Haplorrhini</taxon>
        <taxon>Catarrhini</taxon>
        <taxon>Cercopithecidae</taxon>
        <taxon>Cercopithecinae</taxon>
        <taxon>Mandrillus</taxon>
    </lineage>
</organism>
<reference evidence="2" key="1">
    <citation type="submission" date="2025-08" db="UniProtKB">
        <authorList>
            <consortium name="Ensembl"/>
        </authorList>
    </citation>
    <scope>IDENTIFICATION</scope>
</reference>
<dbReference type="Proteomes" id="UP000233140">
    <property type="component" value="Unassembled WGS sequence"/>
</dbReference>
<dbReference type="AlphaFoldDB" id="A0A2K6A9A4"/>
<proteinExistence type="predicted"/>
<evidence type="ECO:0000313" key="2">
    <source>
        <dbReference type="Ensembl" id="ENSMLEP00000036664.1"/>
    </source>
</evidence>
<dbReference type="Ensembl" id="ENSMLET00000060267.1">
    <property type="protein sequence ID" value="ENSMLEP00000036664.1"/>
    <property type="gene ID" value="ENSMLEG00000042439.1"/>
</dbReference>
<feature type="region of interest" description="Disordered" evidence="1">
    <location>
        <begin position="211"/>
        <end position="232"/>
    </location>
</feature>
<name>A0A2K6A9A4_MANLE</name>
<sequence>MREREMGYQKLFGSGAGSPPGLRRHRSLRPFHAFFGLCRVCIPVSEVFVVVLSRTSFHSSLSPPTPLVSLPSYSRWRATGKLRRCWRRRRPGGCVEEAATAARRREGPGESRSQSEGLEPRGLTSTRGRKRRTETSLVRATFHPPAPQSAQLLTWGGWVLQHPPTLLPPCGRQSHIQHHGQLPGALISSSSRQHKPLWNLHRVYRTVPVHPAAQDLSSPRCDGSSASSGEIP</sequence>
<dbReference type="InterPro" id="IPR040529">
    <property type="entry name" value="CROC-4"/>
</dbReference>
<protein>
    <submittedName>
        <fullName evidence="2">Uncharacterized protein</fullName>
    </submittedName>
</protein>
<dbReference type="Pfam" id="PF17691">
    <property type="entry name" value="Croc_4"/>
    <property type="match status" value="1"/>
</dbReference>
<feature type="region of interest" description="Disordered" evidence="1">
    <location>
        <begin position="97"/>
        <end position="141"/>
    </location>
</feature>
<dbReference type="GeneTree" id="ENSGT00990000210932"/>
<reference evidence="2" key="2">
    <citation type="submission" date="2025-09" db="UniProtKB">
        <authorList>
            <consortium name="Ensembl"/>
        </authorList>
    </citation>
    <scope>IDENTIFICATION</scope>
</reference>